<keyword evidence="2" id="KW-1185">Reference proteome</keyword>
<dbReference type="EMBL" id="GG693862">
    <property type="protein sequence ID" value="EES53499.1"/>
    <property type="molecule type" value="Genomic_DNA"/>
</dbReference>
<accession>C6HVC5</accession>
<proteinExistence type="predicted"/>
<dbReference type="Proteomes" id="UP000009374">
    <property type="component" value="Unassembled WGS sequence"/>
</dbReference>
<name>C6HVC5_9BACT</name>
<dbReference type="AlphaFoldDB" id="C6HVC5"/>
<evidence type="ECO:0000313" key="1">
    <source>
        <dbReference type="EMBL" id="EES53499.1"/>
    </source>
</evidence>
<organism evidence="1 2">
    <name type="scientific">Leptospirillum ferrodiazotrophum</name>
    <dbReference type="NCBI Taxonomy" id="412449"/>
    <lineage>
        <taxon>Bacteria</taxon>
        <taxon>Pseudomonadati</taxon>
        <taxon>Nitrospirota</taxon>
        <taxon>Nitrospiria</taxon>
        <taxon>Nitrospirales</taxon>
        <taxon>Nitrospiraceae</taxon>
        <taxon>Leptospirillum</taxon>
    </lineage>
</organism>
<sequence length="70" mass="7744">MEMVHVVFSNDGSVKKISGCPEGVGGQDWFNFLSRKTCDRYESLSGGRGVFRFEKEEIEALAGEVAGNRK</sequence>
<evidence type="ECO:0000313" key="2">
    <source>
        <dbReference type="Proteomes" id="UP000009374"/>
    </source>
</evidence>
<protein>
    <submittedName>
        <fullName evidence="1">Uncharacterized protein</fullName>
    </submittedName>
</protein>
<gene>
    <name evidence="1" type="ORF">UBAL3_78920092</name>
</gene>
<reference evidence="1 2" key="1">
    <citation type="journal article" date="2009" name="Appl. Environ. Microbiol.">
        <title>Community genomic and proteomic analyses of chemoautotrophic iron-oxidizing "Leptospirillum rubarum" (Group II) and "Leptospirillum ferrodiazotrophum" (Group III) bacteria in acid mine drainage biofilms.</title>
        <authorList>
            <person name="Goltsman D.S."/>
            <person name="Denef V.J."/>
            <person name="Singer S.W."/>
            <person name="VerBerkmoes N.C."/>
            <person name="Lefsrud M."/>
            <person name="Mueller R.S."/>
            <person name="Dick G.J."/>
            <person name="Sun C.L."/>
            <person name="Wheeler K.E."/>
            <person name="Zemla A."/>
            <person name="Baker B.J."/>
            <person name="Hauser L."/>
            <person name="Land M."/>
            <person name="Shah M.B."/>
            <person name="Thelen M.P."/>
            <person name="Hettich R.L."/>
            <person name="Banfield J.F."/>
        </authorList>
    </citation>
    <scope>NUCLEOTIDE SEQUENCE [LARGE SCALE GENOMIC DNA]</scope>
</reference>